<dbReference type="GO" id="GO:0009103">
    <property type="term" value="P:lipopolysaccharide biosynthetic process"/>
    <property type="evidence" value="ECO:0007669"/>
    <property type="project" value="TreeGrafter"/>
</dbReference>
<dbReference type="PANTHER" id="PTHR46401:SF2">
    <property type="entry name" value="GLYCOSYLTRANSFERASE WBBK-RELATED"/>
    <property type="match status" value="1"/>
</dbReference>
<name>A0A486D7X4_KLEPN</name>
<dbReference type="GO" id="GO:0004373">
    <property type="term" value="F:alpha-1,4-glucan glucosyltransferase (UDP-glucose donor) activity"/>
    <property type="evidence" value="ECO:0007669"/>
    <property type="project" value="UniProtKB-EC"/>
</dbReference>
<dbReference type="EC" id="2.4.1.11" evidence="4"/>
<dbReference type="CDD" id="cd03809">
    <property type="entry name" value="GT4_MtfB-like"/>
    <property type="match status" value="1"/>
</dbReference>
<dbReference type="InterPro" id="IPR028098">
    <property type="entry name" value="Glyco_trans_4-like_N"/>
</dbReference>
<accession>A0A486D7X4</accession>
<dbReference type="InterPro" id="IPR001296">
    <property type="entry name" value="Glyco_trans_1"/>
</dbReference>
<keyword evidence="1 4" id="KW-0808">Transferase</keyword>
<proteinExistence type="predicted"/>
<feature type="domain" description="Glycosyltransferase subfamily 4-like N-terminal" evidence="3">
    <location>
        <begin position="82"/>
        <end position="152"/>
    </location>
</feature>
<gene>
    <name evidence="4" type="ORF">SAMEA4873656_02248</name>
</gene>
<dbReference type="AlphaFoldDB" id="A0A486D7X4"/>
<dbReference type="SUPFAM" id="SSF53756">
    <property type="entry name" value="UDP-Glycosyltransferase/glycogen phosphorylase"/>
    <property type="match status" value="1"/>
</dbReference>
<dbReference type="Pfam" id="PF13439">
    <property type="entry name" value="Glyco_transf_4"/>
    <property type="match status" value="1"/>
</dbReference>
<dbReference type="Gene3D" id="3.40.50.2000">
    <property type="entry name" value="Glycogen Phosphorylase B"/>
    <property type="match status" value="2"/>
</dbReference>
<evidence type="ECO:0000256" key="1">
    <source>
        <dbReference type="ARBA" id="ARBA00022679"/>
    </source>
</evidence>
<evidence type="ECO:0000313" key="4">
    <source>
        <dbReference type="EMBL" id="VGM05617.1"/>
    </source>
</evidence>
<organism evidence="4">
    <name type="scientific">Klebsiella pneumoniae</name>
    <dbReference type="NCBI Taxonomy" id="573"/>
    <lineage>
        <taxon>Bacteria</taxon>
        <taxon>Pseudomonadati</taxon>
        <taxon>Pseudomonadota</taxon>
        <taxon>Gammaproteobacteria</taxon>
        <taxon>Enterobacterales</taxon>
        <taxon>Enterobacteriaceae</taxon>
        <taxon>Klebsiella/Raoultella group</taxon>
        <taxon>Klebsiella</taxon>
        <taxon>Klebsiella pneumoniae complex</taxon>
    </lineage>
</organism>
<feature type="domain" description="Glycosyl transferase family 1" evidence="2">
    <location>
        <begin position="162"/>
        <end position="321"/>
    </location>
</feature>
<sequence length="345" mass="39343">MIINCRNLLGHTTGVQRYTQRIIDELKKNNNKIIEIRPKQGMSGIKGHLWEQLILPLEIMKEKEKSSLWSPSNTGPLLIKDQVITIHDTVPFDHPEWLNKRFVEWYKYIQPKLVKKVRHIITISEFSKERIIEHLGVPEYKISVVYNGVDLNKNITFEKSAHNNFGSLSNYILSVGSLEPRKNIANLIKAFIQFKKETKSDIKLVIVGKEGVGRVFNTSASHTKDVNKDIIYTGHVSDFELDFLYKNAKGFCYPSLYEGFGLPPLEAMLYGTPVLTSNNTAMKELCTGRAILIDPFSVTEIAEGIERLITKPVTEQQISSNIEFAHSLSWAKCAKETSNILNYCR</sequence>
<keyword evidence="4" id="KW-0328">Glycosyltransferase</keyword>
<reference evidence="4" key="1">
    <citation type="submission" date="2019-03" db="EMBL/GenBank/DDBJ databases">
        <authorList>
            <consortium name="Pathogen Informatics"/>
        </authorList>
    </citation>
    <scope>NUCLEOTIDE SEQUENCE</scope>
    <source>
        <strain evidence="4">5012STDY7626466</strain>
    </source>
</reference>
<protein>
    <submittedName>
        <fullName evidence="4">Partial mannosyltransferase B</fullName>
        <ecNumber evidence="4">2.4.1.11</ecNumber>
    </submittedName>
</protein>
<dbReference type="EMBL" id="CAAHCZ010000003">
    <property type="protein sequence ID" value="VGM05617.1"/>
    <property type="molecule type" value="Genomic_DNA"/>
</dbReference>
<dbReference type="PANTHER" id="PTHR46401">
    <property type="entry name" value="GLYCOSYLTRANSFERASE WBBK-RELATED"/>
    <property type="match status" value="1"/>
</dbReference>
<dbReference type="Pfam" id="PF00534">
    <property type="entry name" value="Glycos_transf_1"/>
    <property type="match status" value="1"/>
</dbReference>
<evidence type="ECO:0000259" key="3">
    <source>
        <dbReference type="Pfam" id="PF13439"/>
    </source>
</evidence>
<evidence type="ECO:0000259" key="2">
    <source>
        <dbReference type="Pfam" id="PF00534"/>
    </source>
</evidence>